<feature type="compositionally biased region" description="Low complexity" evidence="1">
    <location>
        <begin position="499"/>
        <end position="508"/>
    </location>
</feature>
<accession>A0A0D9QLX8</accession>
<dbReference type="EMBL" id="KQ001669">
    <property type="protein sequence ID" value="KJP87792.1"/>
    <property type="molecule type" value="Genomic_DNA"/>
</dbReference>
<feature type="transmembrane region" description="Helical" evidence="2">
    <location>
        <begin position="176"/>
        <end position="196"/>
    </location>
</feature>
<protein>
    <submittedName>
        <fullName evidence="3">Uncharacterized protein</fullName>
    </submittedName>
</protein>
<feature type="compositionally biased region" description="Basic residues" evidence="1">
    <location>
        <begin position="365"/>
        <end position="375"/>
    </location>
</feature>
<keyword evidence="4" id="KW-1185">Reference proteome</keyword>
<evidence type="ECO:0000313" key="4">
    <source>
        <dbReference type="Proteomes" id="UP000054561"/>
    </source>
</evidence>
<feature type="compositionally biased region" description="Basic and acidic residues" evidence="1">
    <location>
        <begin position="656"/>
        <end position="671"/>
    </location>
</feature>
<feature type="compositionally biased region" description="Basic and acidic residues" evidence="1">
    <location>
        <begin position="378"/>
        <end position="390"/>
    </location>
</feature>
<feature type="transmembrane region" description="Helical" evidence="2">
    <location>
        <begin position="50"/>
        <end position="68"/>
    </location>
</feature>
<dbReference type="GeneID" id="24267862"/>
<feature type="transmembrane region" description="Helical" evidence="2">
    <location>
        <begin position="966"/>
        <end position="986"/>
    </location>
</feature>
<keyword evidence="2" id="KW-0472">Membrane</keyword>
<feature type="transmembrane region" description="Helical" evidence="2">
    <location>
        <begin position="886"/>
        <end position="906"/>
    </location>
</feature>
<dbReference type="VEuPathDB" id="PlasmoDB:AK88_02548"/>
<feature type="compositionally biased region" description="Polar residues" evidence="1">
    <location>
        <begin position="586"/>
        <end position="597"/>
    </location>
</feature>
<sequence>MLKYFTKEHYSYLSSTKRMSFRVEEDIKTRTTFVNREDLKHVFVLDSQDTTAGLCLLNISLFLLGGLSKEKSKADLATNLQGGLFIISLIIFSIQKILARCILSDVTFALLLYISCVLPFLLLELDGCFNNIVFFPICVMFYFTRYHLRTLFILDSFLILTILVINVSINSSTIDIYIFLFLLTALFFSMIYYRYLYYFSRALSNSVAKPKNMILMFPYINEYHQVCFVKLADVLLDLNNYMHIKWNIFCRNIPKFYIKNEKDFQSAQIVAGRLANKFFTLKNQKLFSTYPPYYCLKVFYHKKLYLIISAIERKRKQIGKLHSNQKRNNFVFLMEMVKLHWGTTTLVQENYRHSGTHPHQPEKRTSKRGKNKKQTKNTIREEAQRGTERNSRRKHNSRVHPVPLKQVEEDNINQKGTADVRQASEQTRGVKREKGATSTDEHPSRVYNKDRDTHKKEQAMKRAKSGPRSNEQKCHPQNDAPRNHHKGTKNEDNKKRNSLKNNSVNNSSTPFMKRPEKNSSHLGETTHSRIDRLQIESPIDNLLSISDNNKKATRGYRLGNKNDVLGEEFFESKYEAREGEKPKQPRANSPHQNTNAFKKNPNETTDRRSTYADGNKYNKNPKNDIQGKRLKNKFAHPNKHGLQFFTKMKKKMPHQISDHGSAHEASQKGERVSPNVDHNQWGDNPNGAPLHGHTSDVDSQVQTNLNSYMNDKMKAAPNTQSNYMYMYMCRQDNSAKEQTSGHYSTEDTRKKKKKSEGKFSSFKYHHDWSLLSDEKIIFVNFSCLFYVFIHKIKWLLKYIEQVNSVVQGGYFRQGISPKRDHLLAFLDQKVERYYLLWSNSFDLVYHVENYIPHILLILTLHLSSVFIRVAPLQLSGSYSLFRMASFWTIFVARFLLAPILFALIFWPIIKTRSVNPRNIFKIKMRFFLLSLFILTLSILDYLWTILLVQKNFWKLHGAVLLELQKTYSMFSLAELIFIAPVVYFLIMHRLKSLWYLYIIWLFLINVIYWSCIGTFLPGLRMNISLATSVVMCVLFIIRPFEMVKRDIFCRCVLPYILFLDDVLRTLDCDKRLKYLRLPKMGQ</sequence>
<feature type="region of interest" description="Disordered" evidence="1">
    <location>
        <begin position="352"/>
        <end position="533"/>
    </location>
</feature>
<feature type="transmembrane region" description="Helical" evidence="2">
    <location>
        <begin position="926"/>
        <end position="946"/>
    </location>
</feature>
<feature type="compositionally biased region" description="Basic and acidic residues" evidence="1">
    <location>
        <begin position="513"/>
        <end position="533"/>
    </location>
</feature>
<name>A0A0D9QLX8_PLAFR</name>
<dbReference type="RefSeq" id="XP_012335596.1">
    <property type="nucleotide sequence ID" value="XM_012480173.1"/>
</dbReference>
<feature type="transmembrane region" description="Helical" evidence="2">
    <location>
        <begin position="106"/>
        <end position="123"/>
    </location>
</feature>
<dbReference type="AlphaFoldDB" id="A0A0D9QLX8"/>
<reference evidence="3 4" key="1">
    <citation type="submission" date="2014-03" db="EMBL/GenBank/DDBJ databases">
        <title>The Genome Sequence of Plasmodium fragile nilgiri.</title>
        <authorList>
            <consortium name="The Broad Institute Genomics Platform"/>
            <consortium name="The Broad Institute Genome Sequencing Center for Infectious Disease"/>
            <person name="Neafsey D."/>
            <person name="Duraisingh M."/>
            <person name="Young S.K."/>
            <person name="Zeng Q."/>
            <person name="Gargeya S."/>
            <person name="Abouelleil A."/>
            <person name="Alvarado L."/>
            <person name="Chapman S.B."/>
            <person name="Gainer-Dewar J."/>
            <person name="Goldberg J."/>
            <person name="Griggs A."/>
            <person name="Gujja S."/>
            <person name="Hansen M."/>
            <person name="Howarth C."/>
            <person name="Imamovic A."/>
            <person name="Larimer J."/>
            <person name="Pearson M."/>
            <person name="Poon T.W."/>
            <person name="Priest M."/>
            <person name="Roberts A."/>
            <person name="Saif S."/>
            <person name="Shea T."/>
            <person name="Sykes S."/>
            <person name="Wortman J."/>
            <person name="Nusbaum C."/>
            <person name="Birren B."/>
        </authorList>
    </citation>
    <scope>NUCLEOTIDE SEQUENCE [LARGE SCALE GENOMIC DNA]</scope>
    <source>
        <strain evidence="4">nilgiri</strain>
    </source>
</reference>
<proteinExistence type="predicted"/>
<organism evidence="3 4">
    <name type="scientific">Plasmodium fragile</name>
    <dbReference type="NCBI Taxonomy" id="5857"/>
    <lineage>
        <taxon>Eukaryota</taxon>
        <taxon>Sar</taxon>
        <taxon>Alveolata</taxon>
        <taxon>Apicomplexa</taxon>
        <taxon>Aconoidasida</taxon>
        <taxon>Haemosporida</taxon>
        <taxon>Plasmodiidae</taxon>
        <taxon>Plasmodium</taxon>
        <taxon>Plasmodium (Plasmodium)</taxon>
    </lineage>
</organism>
<keyword evidence="2" id="KW-0812">Transmembrane</keyword>
<feature type="compositionally biased region" description="Basic residues" evidence="1">
    <location>
        <begin position="628"/>
        <end position="637"/>
    </location>
</feature>
<feature type="transmembrane region" description="Helical" evidence="2">
    <location>
        <begin position="1022"/>
        <end position="1040"/>
    </location>
</feature>
<feature type="region of interest" description="Disordered" evidence="1">
    <location>
        <begin position="651"/>
        <end position="692"/>
    </location>
</feature>
<feature type="compositionally biased region" description="Basic and acidic residues" evidence="1">
    <location>
        <begin position="428"/>
        <end position="460"/>
    </location>
</feature>
<evidence type="ECO:0000313" key="3">
    <source>
        <dbReference type="EMBL" id="KJP87792.1"/>
    </source>
</evidence>
<evidence type="ECO:0000256" key="2">
    <source>
        <dbReference type="SAM" id="Phobius"/>
    </source>
</evidence>
<feature type="compositionally biased region" description="Basic and acidic residues" evidence="1">
    <location>
        <begin position="600"/>
        <end position="610"/>
    </location>
</feature>
<dbReference type="OrthoDB" id="377446at2759"/>
<feature type="region of interest" description="Disordered" evidence="1">
    <location>
        <begin position="575"/>
        <end position="637"/>
    </location>
</feature>
<keyword evidence="2" id="KW-1133">Transmembrane helix</keyword>
<dbReference type="Proteomes" id="UP000054561">
    <property type="component" value="Unassembled WGS sequence"/>
</dbReference>
<evidence type="ECO:0000256" key="1">
    <source>
        <dbReference type="SAM" id="MobiDB-lite"/>
    </source>
</evidence>
<gene>
    <name evidence="3" type="ORF">AK88_02548</name>
</gene>
<feature type="transmembrane region" description="Helical" evidence="2">
    <location>
        <begin position="151"/>
        <end position="170"/>
    </location>
</feature>
<dbReference type="OMA" id="NFSCLFY"/>
<feature type="transmembrane region" description="Helical" evidence="2">
    <location>
        <begin position="993"/>
        <end position="1016"/>
    </location>
</feature>
<feature type="transmembrane region" description="Helical" evidence="2">
    <location>
        <begin position="80"/>
        <end position="99"/>
    </location>
</feature>